<organism evidence="1 2">
    <name type="scientific">Catharanthus roseus</name>
    <name type="common">Madagascar periwinkle</name>
    <name type="synonym">Vinca rosea</name>
    <dbReference type="NCBI Taxonomy" id="4058"/>
    <lineage>
        <taxon>Eukaryota</taxon>
        <taxon>Viridiplantae</taxon>
        <taxon>Streptophyta</taxon>
        <taxon>Embryophyta</taxon>
        <taxon>Tracheophyta</taxon>
        <taxon>Spermatophyta</taxon>
        <taxon>Magnoliopsida</taxon>
        <taxon>eudicotyledons</taxon>
        <taxon>Gunneridae</taxon>
        <taxon>Pentapetalae</taxon>
        <taxon>asterids</taxon>
        <taxon>lamiids</taxon>
        <taxon>Gentianales</taxon>
        <taxon>Apocynaceae</taxon>
        <taxon>Rauvolfioideae</taxon>
        <taxon>Vinceae</taxon>
        <taxon>Catharanthinae</taxon>
        <taxon>Catharanthus</taxon>
    </lineage>
</organism>
<evidence type="ECO:0000313" key="2">
    <source>
        <dbReference type="Proteomes" id="UP001060085"/>
    </source>
</evidence>
<evidence type="ECO:0000313" key="1">
    <source>
        <dbReference type="EMBL" id="KAI5681426.1"/>
    </source>
</evidence>
<comment type="caution">
    <text evidence="1">The sequence shown here is derived from an EMBL/GenBank/DDBJ whole genome shotgun (WGS) entry which is preliminary data.</text>
</comment>
<name>A0ACC0C931_CATRO</name>
<sequence length="135" mass="15213">MGASRMDDDFINDEGVHDGYTTTDSENEETMSSIKFMPVYFVCDAHAGLRINTSMVFFLLWFEDKCNDHSSLIFDLLACRQWQETSASLVNLEFPPFGVSAAPPSTLINLLIKVLFPHLEFAANPIKYLLLQGVE</sequence>
<reference evidence="2" key="1">
    <citation type="journal article" date="2023" name="Nat. Plants">
        <title>Single-cell RNA sequencing provides a high-resolution roadmap for understanding the multicellular compartmentation of specialized metabolism.</title>
        <authorList>
            <person name="Sun S."/>
            <person name="Shen X."/>
            <person name="Li Y."/>
            <person name="Li Y."/>
            <person name="Wang S."/>
            <person name="Li R."/>
            <person name="Zhang H."/>
            <person name="Shen G."/>
            <person name="Guo B."/>
            <person name="Wei J."/>
            <person name="Xu J."/>
            <person name="St-Pierre B."/>
            <person name="Chen S."/>
            <person name="Sun C."/>
        </authorList>
    </citation>
    <scope>NUCLEOTIDE SEQUENCE [LARGE SCALE GENOMIC DNA]</scope>
</reference>
<gene>
    <name evidence="1" type="ORF">M9H77_02654</name>
</gene>
<accession>A0ACC0C931</accession>
<protein>
    <submittedName>
        <fullName evidence="1">Uncharacterized protein</fullName>
    </submittedName>
</protein>
<keyword evidence="2" id="KW-1185">Reference proteome</keyword>
<proteinExistence type="predicted"/>
<dbReference type="Proteomes" id="UP001060085">
    <property type="component" value="Linkage Group LG01"/>
</dbReference>
<dbReference type="EMBL" id="CM044701">
    <property type="protein sequence ID" value="KAI5681426.1"/>
    <property type="molecule type" value="Genomic_DNA"/>
</dbReference>